<evidence type="ECO:0000256" key="2">
    <source>
        <dbReference type="ARBA" id="ARBA00012146"/>
    </source>
</evidence>
<dbReference type="KEGG" id="mhl:MHLP_03980"/>
<evidence type="ECO:0000313" key="6">
    <source>
        <dbReference type="EMBL" id="AFO52376.1"/>
    </source>
</evidence>
<organism evidence="6 7">
    <name type="scientific">Mycoplasma haematolamae (strain Purdue)</name>
    <dbReference type="NCBI Taxonomy" id="1212765"/>
    <lineage>
        <taxon>Bacteria</taxon>
        <taxon>Bacillati</taxon>
        <taxon>Mycoplasmatota</taxon>
        <taxon>Mollicutes</taxon>
        <taxon>Mycoplasmataceae</taxon>
        <taxon>Mycoplasma</taxon>
    </lineage>
</organism>
<protein>
    <recommendedName>
        <fullName evidence="2">inorganic diphosphatase</fullName>
        <ecNumber evidence="2">3.6.1.1</ecNumber>
    </recommendedName>
</protein>
<dbReference type="InterPro" id="IPR008162">
    <property type="entry name" value="Pyrophosphatase"/>
</dbReference>
<dbReference type="PANTHER" id="PTHR10286">
    <property type="entry name" value="INORGANIC PYROPHOSPHATASE"/>
    <property type="match status" value="1"/>
</dbReference>
<keyword evidence="5" id="KW-0460">Magnesium</keyword>
<evidence type="ECO:0000256" key="4">
    <source>
        <dbReference type="ARBA" id="ARBA00022801"/>
    </source>
</evidence>
<dbReference type="Proteomes" id="UP000006502">
    <property type="component" value="Chromosome"/>
</dbReference>
<dbReference type="HOGENOM" id="CLU_073198_1_2_14"/>
<keyword evidence="4" id="KW-0378">Hydrolase</keyword>
<keyword evidence="7" id="KW-1185">Reference proteome</keyword>
<dbReference type="GO" id="GO:0005737">
    <property type="term" value="C:cytoplasm"/>
    <property type="evidence" value="ECO:0007669"/>
    <property type="project" value="InterPro"/>
</dbReference>
<dbReference type="SUPFAM" id="SSF50324">
    <property type="entry name" value="Inorganic pyrophosphatase"/>
    <property type="match status" value="1"/>
</dbReference>
<accession>I7CGI2</accession>
<dbReference type="Gene3D" id="3.90.80.10">
    <property type="entry name" value="Inorganic pyrophosphatase"/>
    <property type="match status" value="1"/>
</dbReference>
<dbReference type="STRING" id="1212765.MHLP_03980"/>
<dbReference type="Pfam" id="PF00719">
    <property type="entry name" value="Pyrophosphatase"/>
    <property type="match status" value="1"/>
</dbReference>
<evidence type="ECO:0000256" key="5">
    <source>
        <dbReference type="ARBA" id="ARBA00022842"/>
    </source>
</evidence>
<sequence>MSSKVYECFIEIAKGSNIKYELTDIGLKLDRVLFGSAVYPQNYGFIVHTLGEDQDPLDVVLVSNFALTPGTYADARIVGSLEMVDTGEQDLKVLAIMEGDPRLGHIQALEDIPQHLLDELRDFFKSYKTLEKKEVQLGKFLSLEETVKHIEAARKRYNASSR</sequence>
<comment type="cofactor">
    <cofactor evidence="1">
        <name>Mg(2+)</name>
        <dbReference type="ChEBI" id="CHEBI:18420"/>
    </cofactor>
</comment>
<dbReference type="GO" id="GO:0004427">
    <property type="term" value="F:inorganic diphosphate phosphatase activity"/>
    <property type="evidence" value="ECO:0007669"/>
    <property type="project" value="UniProtKB-EC"/>
</dbReference>
<evidence type="ECO:0000256" key="3">
    <source>
        <dbReference type="ARBA" id="ARBA00022723"/>
    </source>
</evidence>
<evidence type="ECO:0000256" key="1">
    <source>
        <dbReference type="ARBA" id="ARBA00001946"/>
    </source>
</evidence>
<dbReference type="CDD" id="cd00412">
    <property type="entry name" value="pyrophosphatase"/>
    <property type="match status" value="1"/>
</dbReference>
<dbReference type="AlphaFoldDB" id="I7CGI2"/>
<proteinExistence type="predicted"/>
<reference evidence="7" key="2">
    <citation type="submission" date="2012-07" db="EMBL/GenBank/DDBJ databases">
        <title>Complete genome sequence of 'Candidatus Mycoplasma haemolamae'.</title>
        <authorList>
            <person name="Guimaraes A.M.S."/>
            <person name="Toth B."/>
            <person name="Santos A.P."/>
            <person name="Nascimento N.C."/>
            <person name="Sojka J.E."/>
            <person name="Messick J.B."/>
        </authorList>
    </citation>
    <scope>NUCLEOTIDE SEQUENCE [LARGE SCALE GENOMIC DNA]</scope>
    <source>
        <strain evidence="7">Purdue</strain>
    </source>
</reference>
<evidence type="ECO:0000313" key="7">
    <source>
        <dbReference type="Proteomes" id="UP000006502"/>
    </source>
</evidence>
<name>I7CGI2_MYCHA</name>
<dbReference type="InterPro" id="IPR036649">
    <property type="entry name" value="Pyrophosphatase_sf"/>
</dbReference>
<reference evidence="6 7" key="1">
    <citation type="journal article" date="2012" name="J. Bacteriol.">
        <title>Genome Sequence of "Candidatus Mycoplasma haemolamae" Strain Purdue, a Red Blood Cell Pathogen of Alpacas (Vicugna pacos) and Llamas (Lama glama).</title>
        <authorList>
            <person name="Guimaraes A.M."/>
            <person name="Toth B."/>
            <person name="Santos A.P."/>
            <person name="do Nascimento N.C."/>
            <person name="Kritchevsky J.E."/>
            <person name="Messick J.B."/>
        </authorList>
    </citation>
    <scope>NUCLEOTIDE SEQUENCE [LARGE SCALE GENOMIC DNA]</scope>
    <source>
        <strain evidence="6 7">Purdue</strain>
    </source>
</reference>
<dbReference type="EC" id="3.6.1.1" evidence="2"/>
<dbReference type="EMBL" id="CP003731">
    <property type="protein sequence ID" value="AFO52376.1"/>
    <property type="molecule type" value="Genomic_DNA"/>
</dbReference>
<gene>
    <name evidence="6" type="ordered locus">MHLP_03980</name>
</gene>
<dbReference type="OrthoDB" id="5187599at2"/>
<dbReference type="GO" id="GO:0006796">
    <property type="term" value="P:phosphate-containing compound metabolic process"/>
    <property type="evidence" value="ECO:0007669"/>
    <property type="project" value="InterPro"/>
</dbReference>
<keyword evidence="3" id="KW-0479">Metal-binding</keyword>
<dbReference type="GO" id="GO:0000287">
    <property type="term" value="F:magnesium ion binding"/>
    <property type="evidence" value="ECO:0007669"/>
    <property type="project" value="InterPro"/>
</dbReference>
<dbReference type="PATRIC" id="fig|1212765.3.peg.903"/>